<evidence type="ECO:0000313" key="2">
    <source>
        <dbReference type="EMBL" id="MEX8194564.1"/>
    </source>
</evidence>
<organism evidence="2 3">
    <name type="scientific">Comamonas guangdongensis</name>
    <dbReference type="NCBI Taxonomy" id="510515"/>
    <lineage>
        <taxon>Bacteria</taxon>
        <taxon>Pseudomonadati</taxon>
        <taxon>Pseudomonadota</taxon>
        <taxon>Betaproteobacteria</taxon>
        <taxon>Burkholderiales</taxon>
        <taxon>Comamonadaceae</taxon>
        <taxon>Comamonas</taxon>
    </lineage>
</organism>
<name>A0ABV3ZY82_9BURK</name>
<protein>
    <submittedName>
        <fullName evidence="2">Protoglobin domain-containing protein</fullName>
    </submittedName>
</protein>
<evidence type="ECO:0000313" key="3">
    <source>
        <dbReference type="Proteomes" id="UP001561046"/>
    </source>
</evidence>
<accession>A0ABV3ZY82</accession>
<reference evidence="2 3" key="1">
    <citation type="journal article" date="2013" name="Int. J. Syst. Evol. Microbiol.">
        <title>Comamonas guangdongensis sp. nov., isolated from subterranean forest sediment, and emended description of the genus Comamonas.</title>
        <authorList>
            <person name="Zhang J."/>
            <person name="Wang Y."/>
            <person name="Zhou S."/>
            <person name="Wu C."/>
            <person name="He J."/>
            <person name="Li F."/>
        </authorList>
    </citation>
    <scope>NUCLEOTIDE SEQUENCE [LARGE SCALE GENOMIC DNA]</scope>
    <source>
        <strain evidence="2 3">CCTCC AB2011133</strain>
    </source>
</reference>
<sequence length="256" mass="28560">MNPARKHLLEQMYIHDLEISRRKSLLGFSERDAALLVACRPFMQTQRHDLAAAFLGHPSVASETALLIRDEGVRKRLRPAVMDYMSTLFSGVYDESYANSRLRIGLAHGRLGVSPTHYLCEMHRFKSLLMDALETHLGGHPDREATRQALDKLLYFDMALVLDTYIGGLLAEVESSRDKVFEHAYKLENMVAEQTGLLRLSIGSAQFDPEDRQFPERPINAAGRAMHQAKSLDGDPVASAAVSGPGRYRADCGECS</sequence>
<dbReference type="Pfam" id="PF11563">
    <property type="entry name" value="Protoglobin"/>
    <property type="match status" value="1"/>
</dbReference>
<feature type="domain" description="Globin-sensor" evidence="1">
    <location>
        <begin position="18"/>
        <end position="166"/>
    </location>
</feature>
<dbReference type="SUPFAM" id="SSF46458">
    <property type="entry name" value="Globin-like"/>
    <property type="match status" value="1"/>
</dbReference>
<dbReference type="Proteomes" id="UP001561046">
    <property type="component" value="Unassembled WGS sequence"/>
</dbReference>
<dbReference type="InterPro" id="IPR044398">
    <property type="entry name" value="Globin-sensor_dom"/>
</dbReference>
<dbReference type="EMBL" id="JBFYGN010000023">
    <property type="protein sequence ID" value="MEX8194564.1"/>
    <property type="molecule type" value="Genomic_DNA"/>
</dbReference>
<evidence type="ECO:0000259" key="1">
    <source>
        <dbReference type="Pfam" id="PF11563"/>
    </source>
</evidence>
<dbReference type="InterPro" id="IPR009050">
    <property type="entry name" value="Globin-like_sf"/>
</dbReference>
<proteinExistence type="predicted"/>
<dbReference type="RefSeq" id="WP_369339745.1">
    <property type="nucleotide sequence ID" value="NZ_JBFYGN010000023.1"/>
</dbReference>
<gene>
    <name evidence="2" type="ORF">AB6724_17155</name>
</gene>
<comment type="caution">
    <text evidence="2">The sequence shown here is derived from an EMBL/GenBank/DDBJ whole genome shotgun (WGS) entry which is preliminary data.</text>
</comment>
<dbReference type="InterPro" id="IPR012292">
    <property type="entry name" value="Globin/Proto"/>
</dbReference>
<keyword evidence="3" id="KW-1185">Reference proteome</keyword>
<dbReference type="Gene3D" id="1.10.490.10">
    <property type="entry name" value="Globins"/>
    <property type="match status" value="1"/>
</dbReference>